<evidence type="ECO:0000256" key="3">
    <source>
        <dbReference type="ARBA" id="ARBA00022525"/>
    </source>
</evidence>
<reference evidence="5" key="1">
    <citation type="submission" date="2020-06" db="EMBL/GenBank/DDBJ databases">
        <authorList>
            <person name="Li T."/>
            <person name="Hu X."/>
            <person name="Zhang T."/>
            <person name="Song X."/>
            <person name="Zhang H."/>
            <person name="Dai N."/>
            <person name="Sheng W."/>
            <person name="Hou X."/>
            <person name="Wei L."/>
        </authorList>
    </citation>
    <scope>NUCLEOTIDE SEQUENCE</scope>
    <source>
        <strain evidence="5">KEN1</strain>
        <tissue evidence="5">Leaf</tissue>
    </source>
</reference>
<accession>A0AAW2TBQ3</accession>
<dbReference type="Gene3D" id="2.40.480.10">
    <property type="entry name" value="Allene oxide cyclase-like"/>
    <property type="match status" value="1"/>
</dbReference>
<dbReference type="EMBL" id="JACGWN010000015">
    <property type="protein sequence ID" value="KAL0401056.1"/>
    <property type="molecule type" value="Genomic_DNA"/>
</dbReference>
<evidence type="ECO:0000313" key="5">
    <source>
        <dbReference type="EMBL" id="KAL0401056.1"/>
    </source>
</evidence>
<comment type="similarity">
    <text evidence="1 4">Belongs to the plant dirigent protein family.</text>
</comment>
<comment type="subcellular location">
    <subcellularLocation>
        <location evidence="4">Secreted</location>
        <location evidence="4">Extracellular space</location>
        <location evidence="4">Apoplast</location>
    </subcellularLocation>
</comment>
<evidence type="ECO:0000256" key="2">
    <source>
        <dbReference type="ARBA" id="ARBA00011738"/>
    </source>
</evidence>
<dbReference type="InterPro" id="IPR004265">
    <property type="entry name" value="Dirigent"/>
</dbReference>
<protein>
    <recommendedName>
        <fullName evidence="4">Dirigent protein</fullName>
    </recommendedName>
</protein>
<dbReference type="GO" id="GO:0009699">
    <property type="term" value="P:phenylpropanoid biosynthetic process"/>
    <property type="evidence" value="ECO:0007669"/>
    <property type="project" value="UniProtKB-ARBA"/>
</dbReference>
<evidence type="ECO:0000256" key="1">
    <source>
        <dbReference type="ARBA" id="ARBA00010746"/>
    </source>
</evidence>
<sequence length="217" mass="23646">MMRLYTMFMLVSMAMAAAYATDNVILMPTSDAQNPKPVEKWFQSLDHAKETRTKLHFYFQDVLGGDSPTVWKVAESAITSTSATTFGQINMVDDLLTAGPEPGSEVVGRAQGTIGFADLHDTAIQMGLNIVFTEGKYKGSTISVLGRNPIFEKDRELPIVGGTGVFRMARGIAVSNTHSFDVNTNYGVLEYTLFVDTSGINGVTRVGFSFSNARRGH</sequence>
<keyword evidence="4" id="KW-0052">Apoplast</keyword>
<keyword evidence="4" id="KW-0732">Signal</keyword>
<comment type="caution">
    <text evidence="5">The sequence shown here is derived from an EMBL/GenBank/DDBJ whole genome shotgun (WGS) entry which is preliminary data.</text>
</comment>
<dbReference type="InterPro" id="IPR044859">
    <property type="entry name" value="Allene_oxi_cyc_Dirigent"/>
</dbReference>
<dbReference type="Pfam" id="PF03018">
    <property type="entry name" value="Dirigent"/>
    <property type="match status" value="1"/>
</dbReference>
<proteinExistence type="inferred from homology"/>
<feature type="signal peptide" evidence="4">
    <location>
        <begin position="1"/>
        <end position="20"/>
    </location>
</feature>
<dbReference type="AlphaFoldDB" id="A0AAW2TBQ3"/>
<keyword evidence="3 4" id="KW-0964">Secreted</keyword>
<reference evidence="5" key="2">
    <citation type="journal article" date="2024" name="Plant">
        <title>Genomic evolution and insights into agronomic trait innovations of Sesamum species.</title>
        <authorList>
            <person name="Miao H."/>
            <person name="Wang L."/>
            <person name="Qu L."/>
            <person name="Liu H."/>
            <person name="Sun Y."/>
            <person name="Le M."/>
            <person name="Wang Q."/>
            <person name="Wei S."/>
            <person name="Zheng Y."/>
            <person name="Lin W."/>
            <person name="Duan Y."/>
            <person name="Cao H."/>
            <person name="Xiong S."/>
            <person name="Wang X."/>
            <person name="Wei L."/>
            <person name="Li C."/>
            <person name="Ma Q."/>
            <person name="Ju M."/>
            <person name="Zhao R."/>
            <person name="Li G."/>
            <person name="Mu C."/>
            <person name="Tian Q."/>
            <person name="Mei H."/>
            <person name="Zhang T."/>
            <person name="Gao T."/>
            <person name="Zhang H."/>
        </authorList>
    </citation>
    <scope>NUCLEOTIDE SEQUENCE</scope>
    <source>
        <strain evidence="5">KEN1</strain>
    </source>
</reference>
<dbReference type="PANTHER" id="PTHR21495">
    <property type="entry name" value="NUCLEOPORIN-RELATED"/>
    <property type="match status" value="1"/>
</dbReference>
<feature type="chain" id="PRO_5043109507" description="Dirigent protein" evidence="4">
    <location>
        <begin position="21"/>
        <end position="217"/>
    </location>
</feature>
<comment type="function">
    <text evidence="4">Dirigent proteins impart stereoselectivity on the phenoxy radical-coupling reaction, yielding optically active lignans from two molecules of coniferyl alcohol in the biosynthesis of lignans, flavonolignans, and alkaloids and thus plays a central role in plant secondary metabolism.</text>
</comment>
<gene>
    <name evidence="5" type="ORF">Slati_4135500</name>
</gene>
<organism evidence="5">
    <name type="scientific">Sesamum latifolium</name>
    <dbReference type="NCBI Taxonomy" id="2727402"/>
    <lineage>
        <taxon>Eukaryota</taxon>
        <taxon>Viridiplantae</taxon>
        <taxon>Streptophyta</taxon>
        <taxon>Embryophyta</taxon>
        <taxon>Tracheophyta</taxon>
        <taxon>Spermatophyta</taxon>
        <taxon>Magnoliopsida</taxon>
        <taxon>eudicotyledons</taxon>
        <taxon>Gunneridae</taxon>
        <taxon>Pentapetalae</taxon>
        <taxon>asterids</taxon>
        <taxon>lamiids</taxon>
        <taxon>Lamiales</taxon>
        <taxon>Pedaliaceae</taxon>
        <taxon>Sesamum</taxon>
    </lineage>
</organism>
<evidence type="ECO:0000256" key="4">
    <source>
        <dbReference type="RuleBase" id="RU363099"/>
    </source>
</evidence>
<name>A0AAW2TBQ3_9LAMI</name>
<dbReference type="GO" id="GO:0048046">
    <property type="term" value="C:apoplast"/>
    <property type="evidence" value="ECO:0007669"/>
    <property type="project" value="UniProtKB-SubCell"/>
</dbReference>
<comment type="subunit">
    <text evidence="2 4">Homodimer.</text>
</comment>